<dbReference type="EMBL" id="UHJL01000002">
    <property type="protein sequence ID" value="SUQ24323.1"/>
    <property type="molecule type" value="Genomic_DNA"/>
</dbReference>
<gene>
    <name evidence="1" type="ORF">SAMN05661053_1720</name>
</gene>
<proteinExistence type="predicted"/>
<protein>
    <submittedName>
        <fullName evidence="1">Predicted DNA-binding protein, MmcQ/YjbR family</fullName>
    </submittedName>
</protein>
<dbReference type="Proteomes" id="UP000255423">
    <property type="component" value="Unassembled WGS sequence"/>
</dbReference>
<dbReference type="Pfam" id="PF04237">
    <property type="entry name" value="YjbR"/>
    <property type="match status" value="1"/>
</dbReference>
<dbReference type="SUPFAM" id="SSF142906">
    <property type="entry name" value="YjbR-like"/>
    <property type="match status" value="1"/>
</dbReference>
<dbReference type="InterPro" id="IPR038056">
    <property type="entry name" value="YjbR-like_sf"/>
</dbReference>
<dbReference type="Gene3D" id="3.90.1150.30">
    <property type="match status" value="1"/>
</dbReference>
<keyword evidence="1" id="KW-0238">DNA-binding</keyword>
<dbReference type="AlphaFoldDB" id="A0A380S5R1"/>
<name>A0A380S5R1_FIBSU</name>
<dbReference type="InterPro" id="IPR058532">
    <property type="entry name" value="YjbR/MT2646/Rv2570-like"/>
</dbReference>
<reference evidence="1 2" key="1">
    <citation type="submission" date="2017-08" db="EMBL/GenBank/DDBJ databases">
        <authorList>
            <person name="de Groot N.N."/>
        </authorList>
    </citation>
    <scope>NUCLEOTIDE SEQUENCE [LARGE SCALE GENOMIC DNA]</scope>
    <source>
        <strain evidence="1 2">HM2</strain>
    </source>
</reference>
<dbReference type="RefSeq" id="WP_181369077.1">
    <property type="nucleotide sequence ID" value="NZ_UHJL01000002.1"/>
</dbReference>
<sequence>MTGIEEQFNGKKLLVKKLIPFGFTKEGSNYALVREILGGQFRLEIRVGRNKKVSVKVFDNDSGEEYLLFSVLSVQGALVGRIRKEVSAITDKFISECFETQIFKRKSANDLIGYAEQKYGDKPEYLWERFPQFAAIRKHENKKWYCLLGTVEKSKVGLKGDEIIEVANFKIVPKELPELLKKPGYLPAYHMNKKSWVTVILDGTVSLTEIKKLLDKSYTLA</sequence>
<evidence type="ECO:0000313" key="1">
    <source>
        <dbReference type="EMBL" id="SUQ24323.1"/>
    </source>
</evidence>
<accession>A0A380S5R1</accession>
<dbReference type="PANTHER" id="PTHR35145">
    <property type="entry name" value="CYTOPLASMIC PROTEIN-RELATED"/>
    <property type="match status" value="1"/>
</dbReference>
<dbReference type="GO" id="GO:0003677">
    <property type="term" value="F:DNA binding"/>
    <property type="evidence" value="ECO:0007669"/>
    <property type="project" value="UniProtKB-KW"/>
</dbReference>
<dbReference type="InterPro" id="IPR007351">
    <property type="entry name" value="YjbR"/>
</dbReference>
<dbReference type="PANTHER" id="PTHR35145:SF1">
    <property type="entry name" value="CYTOPLASMIC PROTEIN"/>
    <property type="match status" value="1"/>
</dbReference>
<evidence type="ECO:0000313" key="2">
    <source>
        <dbReference type="Proteomes" id="UP000255423"/>
    </source>
</evidence>
<organism evidence="1 2">
    <name type="scientific">Fibrobacter succinogenes</name>
    <name type="common">Bacteroides succinogenes</name>
    <dbReference type="NCBI Taxonomy" id="833"/>
    <lineage>
        <taxon>Bacteria</taxon>
        <taxon>Pseudomonadati</taxon>
        <taxon>Fibrobacterota</taxon>
        <taxon>Fibrobacteria</taxon>
        <taxon>Fibrobacterales</taxon>
        <taxon>Fibrobacteraceae</taxon>
        <taxon>Fibrobacter</taxon>
    </lineage>
</organism>